<dbReference type="Proteomes" id="UP000198406">
    <property type="component" value="Unassembled WGS sequence"/>
</dbReference>
<evidence type="ECO:0000313" key="2">
    <source>
        <dbReference type="EMBL" id="GAX12232.1"/>
    </source>
</evidence>
<name>A0A1Z5JEC2_FISSO</name>
<gene>
    <name evidence="2" type="ORF">FisN_1Hh161</name>
</gene>
<evidence type="ECO:0000313" key="3">
    <source>
        <dbReference type="Proteomes" id="UP000198406"/>
    </source>
</evidence>
<feature type="region of interest" description="Disordered" evidence="1">
    <location>
        <begin position="47"/>
        <end position="68"/>
    </location>
</feature>
<comment type="caution">
    <text evidence="2">The sequence shown here is derived from an EMBL/GenBank/DDBJ whole genome shotgun (WGS) entry which is preliminary data.</text>
</comment>
<keyword evidence="3" id="KW-1185">Reference proteome</keyword>
<organism evidence="2 3">
    <name type="scientific">Fistulifera solaris</name>
    <name type="common">Oleaginous diatom</name>
    <dbReference type="NCBI Taxonomy" id="1519565"/>
    <lineage>
        <taxon>Eukaryota</taxon>
        <taxon>Sar</taxon>
        <taxon>Stramenopiles</taxon>
        <taxon>Ochrophyta</taxon>
        <taxon>Bacillariophyta</taxon>
        <taxon>Bacillariophyceae</taxon>
        <taxon>Bacillariophycidae</taxon>
        <taxon>Naviculales</taxon>
        <taxon>Naviculaceae</taxon>
        <taxon>Fistulifera</taxon>
    </lineage>
</organism>
<protein>
    <submittedName>
        <fullName evidence="2">Uncharacterized protein</fullName>
    </submittedName>
</protein>
<dbReference type="OrthoDB" id="269605at2759"/>
<accession>A0A1Z5JEC2</accession>
<dbReference type="AlphaFoldDB" id="A0A1Z5JEC2"/>
<evidence type="ECO:0000256" key="1">
    <source>
        <dbReference type="SAM" id="MobiDB-lite"/>
    </source>
</evidence>
<dbReference type="EMBL" id="BDSP01000050">
    <property type="protein sequence ID" value="GAX12232.1"/>
    <property type="molecule type" value="Genomic_DNA"/>
</dbReference>
<dbReference type="InParanoid" id="A0A1Z5JEC2"/>
<proteinExistence type="predicted"/>
<reference evidence="2 3" key="1">
    <citation type="journal article" date="2015" name="Plant Cell">
        <title>Oil accumulation by the oleaginous diatom Fistulifera solaris as revealed by the genome and transcriptome.</title>
        <authorList>
            <person name="Tanaka T."/>
            <person name="Maeda Y."/>
            <person name="Veluchamy A."/>
            <person name="Tanaka M."/>
            <person name="Abida H."/>
            <person name="Marechal E."/>
            <person name="Bowler C."/>
            <person name="Muto M."/>
            <person name="Sunaga Y."/>
            <person name="Tanaka M."/>
            <person name="Yoshino T."/>
            <person name="Taniguchi T."/>
            <person name="Fukuda Y."/>
            <person name="Nemoto M."/>
            <person name="Matsumoto M."/>
            <person name="Wong P.S."/>
            <person name="Aburatani S."/>
            <person name="Fujibuchi W."/>
        </authorList>
    </citation>
    <scope>NUCLEOTIDE SEQUENCE [LARGE SCALE GENOMIC DNA]</scope>
    <source>
        <strain evidence="2 3">JPCC DA0580</strain>
    </source>
</reference>
<sequence length="446" mass="51143">MRLTRTLLDKARSLKSLALSVHFKQPELGMKEYEILSRATAYLVAVDPPSEDDDDESGPYSHLKRSEKQREERLFQNLHKYSQPTGPGRQIMDLGWLEFVPREVRPQVHIVASSHVLAPYLWQDYYPQEWLKRVRAEHCTYSLEVFDPNKPQEALAKLALNRDVFHHPEGRDIALIHLQEEHSSLKLLRRLGVAMHRLRDPDKLYQKGEDLLFDGFVVSERNVADSESFRAAASKQNNNHNEDTRVFYPYTEQGKLAFHTNDRFFATTPEPLPEGLCGAPVLDQDGELCGTVEGIVPVTHKDQRLAGSAAFLPSYIVQSFIDYVERGLLQQIMPKDLFDLVVTAKKTNSIGGGFFKKDKDGKYTGLTDVEEAYDSALDTLQKRYTPEEYQAISKTIEDERKEVLEIMDKEGGELDEIIARVRAKTLQIREMVMDQYQKGKIKFPSK</sequence>